<evidence type="ECO:0000313" key="2">
    <source>
        <dbReference type="EMBL" id="KAL1499526.1"/>
    </source>
</evidence>
<dbReference type="AlphaFoldDB" id="A0AB34IKN7"/>
<sequence length="170" mass="17864">MPRRLQIQRILSTTPMALRRDEALGGGASGGENNGVGGGGGFGISEQASHPLQLGKEKHLKVQGSGCVSHQDLHGREAPGDAGGGGELKSPVLFDTQSSFAAAWLCGTDAPCVARTVGKKSTSRRKRERMRADSEVQDMSAWFRDERSAAAASRRSGGRQETRAEVCGGS</sequence>
<comment type="caution">
    <text evidence="2">The sequence shown here is derived from an EMBL/GenBank/DDBJ whole genome shotgun (WGS) entry which is preliminary data.</text>
</comment>
<organism evidence="2 3">
    <name type="scientific">Prymnesium parvum</name>
    <name type="common">Toxic golden alga</name>
    <dbReference type="NCBI Taxonomy" id="97485"/>
    <lineage>
        <taxon>Eukaryota</taxon>
        <taxon>Haptista</taxon>
        <taxon>Haptophyta</taxon>
        <taxon>Prymnesiophyceae</taxon>
        <taxon>Prymnesiales</taxon>
        <taxon>Prymnesiaceae</taxon>
        <taxon>Prymnesium</taxon>
    </lineage>
</organism>
<name>A0AB34IKN7_PRYPA</name>
<accession>A0AB34IKN7</accession>
<gene>
    <name evidence="2" type="ORF">AB1Y20_011729</name>
</gene>
<protein>
    <submittedName>
        <fullName evidence="2">Uncharacterized protein</fullName>
    </submittedName>
</protein>
<dbReference type="EMBL" id="JBGBPQ010000025">
    <property type="protein sequence ID" value="KAL1499526.1"/>
    <property type="molecule type" value="Genomic_DNA"/>
</dbReference>
<evidence type="ECO:0000313" key="3">
    <source>
        <dbReference type="Proteomes" id="UP001515480"/>
    </source>
</evidence>
<reference evidence="2 3" key="1">
    <citation type="journal article" date="2024" name="Science">
        <title>Giant polyketide synthase enzymes in the biosynthesis of giant marine polyether toxins.</title>
        <authorList>
            <person name="Fallon T.R."/>
            <person name="Shende V.V."/>
            <person name="Wierzbicki I.H."/>
            <person name="Pendleton A.L."/>
            <person name="Watervoot N.F."/>
            <person name="Auber R.P."/>
            <person name="Gonzalez D.J."/>
            <person name="Wisecaver J.H."/>
            <person name="Moore B.S."/>
        </authorList>
    </citation>
    <scope>NUCLEOTIDE SEQUENCE [LARGE SCALE GENOMIC DNA]</scope>
    <source>
        <strain evidence="2 3">12B1</strain>
    </source>
</reference>
<keyword evidence="3" id="KW-1185">Reference proteome</keyword>
<proteinExistence type="predicted"/>
<feature type="region of interest" description="Disordered" evidence="1">
    <location>
        <begin position="117"/>
        <end position="136"/>
    </location>
</feature>
<feature type="region of interest" description="Disordered" evidence="1">
    <location>
        <begin position="16"/>
        <end position="91"/>
    </location>
</feature>
<dbReference type="Proteomes" id="UP001515480">
    <property type="component" value="Unassembled WGS sequence"/>
</dbReference>
<evidence type="ECO:0000256" key="1">
    <source>
        <dbReference type="SAM" id="MobiDB-lite"/>
    </source>
</evidence>
<feature type="region of interest" description="Disordered" evidence="1">
    <location>
        <begin position="146"/>
        <end position="170"/>
    </location>
</feature>
<feature type="compositionally biased region" description="Gly residues" evidence="1">
    <location>
        <begin position="24"/>
        <end position="43"/>
    </location>
</feature>
<feature type="compositionally biased region" description="Basic residues" evidence="1">
    <location>
        <begin position="117"/>
        <end position="129"/>
    </location>
</feature>